<comment type="caution">
    <text evidence="2">The sequence shown here is derived from an EMBL/GenBank/DDBJ whole genome shotgun (WGS) entry which is preliminary data.</text>
</comment>
<dbReference type="SUPFAM" id="SSF50630">
    <property type="entry name" value="Acid proteases"/>
    <property type="match status" value="1"/>
</dbReference>
<evidence type="ECO:0008006" key="4">
    <source>
        <dbReference type="Google" id="ProtNLM"/>
    </source>
</evidence>
<feature type="region of interest" description="Disordered" evidence="1">
    <location>
        <begin position="540"/>
        <end position="596"/>
    </location>
</feature>
<reference evidence="2 3" key="1">
    <citation type="submission" date="2019-12" db="EMBL/GenBank/DDBJ databases">
        <authorList>
            <person name="Floudas D."/>
            <person name="Bentzer J."/>
            <person name="Ahren D."/>
            <person name="Johansson T."/>
            <person name="Persson P."/>
            <person name="Tunlid A."/>
        </authorList>
    </citation>
    <scope>NUCLEOTIDE SEQUENCE [LARGE SCALE GENOMIC DNA]</scope>
    <source>
        <strain evidence="2 3">CBS 102.39</strain>
    </source>
</reference>
<dbReference type="Proteomes" id="UP000521872">
    <property type="component" value="Unassembled WGS sequence"/>
</dbReference>
<evidence type="ECO:0000256" key="1">
    <source>
        <dbReference type="SAM" id="MobiDB-lite"/>
    </source>
</evidence>
<accession>A0A8H4VVI3</accession>
<dbReference type="CDD" id="cd00303">
    <property type="entry name" value="retropepsin_like"/>
    <property type="match status" value="1"/>
</dbReference>
<organism evidence="2 3">
    <name type="scientific">Agrocybe pediades</name>
    <dbReference type="NCBI Taxonomy" id="84607"/>
    <lineage>
        <taxon>Eukaryota</taxon>
        <taxon>Fungi</taxon>
        <taxon>Dikarya</taxon>
        <taxon>Basidiomycota</taxon>
        <taxon>Agaricomycotina</taxon>
        <taxon>Agaricomycetes</taxon>
        <taxon>Agaricomycetidae</taxon>
        <taxon>Agaricales</taxon>
        <taxon>Agaricineae</taxon>
        <taxon>Strophariaceae</taxon>
        <taxon>Agrocybe</taxon>
    </lineage>
</organism>
<feature type="region of interest" description="Disordered" evidence="1">
    <location>
        <begin position="124"/>
        <end position="149"/>
    </location>
</feature>
<protein>
    <recommendedName>
        <fullName evidence="4">CCHC-type domain-containing protein</fullName>
    </recommendedName>
</protein>
<dbReference type="Pfam" id="PF13975">
    <property type="entry name" value="gag-asp_proteas"/>
    <property type="match status" value="1"/>
</dbReference>
<gene>
    <name evidence="2" type="ORF">D9613_001245</name>
</gene>
<name>A0A8H4VVI3_9AGAR</name>
<feature type="compositionally biased region" description="Low complexity" evidence="1">
    <location>
        <begin position="580"/>
        <end position="589"/>
    </location>
</feature>
<sequence length="833" mass="91876">MKNKRKKINVPEATPTVPRLPDDVLRTIFLLNASDLDVPIRWRKNTVLLIDPDVSFNTELEFGELPYPQSVYTTPRRISTASVPSDSETASSSSYDVVSTSLRPASWPIDIETASSTPFSTDITMSETPAAPPAPAATMPAKNHSSSPKFDGKAANLQVFLDEVEGLAKACKLTDQQTIEWAIRYSPLDSYELWSSRPTAKGNSWKAFKEELYPFYPGSAGERRYSVANLETFVEKQAMVPITNGDQFGAYYRMFTTMSDYLLKKEKLSNREISSMFIRGFDYTLRTQVREQLSKENPKQHTDDPFTLKQIYEAAIFVISNSSDGSSFDATPATPTPAIPAIKRETIDASSIGQVYQANNINIGSIAAEIIKQLGLQPGATLNLGNPPVNSNNNYRPNTQPRVRSNDCAFCSDPNHYQNNCPKATEYIQKGLCARNNENFIVLPNGLRVTPRIAAGRNIMERIDNWTRANPSPAIQTVSSNFVAAEPVITTCCEPLNWAMPSTVAFSGIEEVDDDAELLSTRELEELQMLEALIATTQEKVDETRKKAQGLKGNRGPASGTRSAAAKKTAAPTNDKPKPQEAAPPKQAPSSTSQPQFKYATPIEDSKLVTGVLDRALDAPITITNRELLALAPDIRKQVKELITTKRTPTSGNPLVLAHMETQETETMEVFMAGLPDRDDGVIVANHTEELRAIDVVIEGITVEGVCDTGSQIVCLRKDVWEKINVPVRSDHVMLIESANESTNSTIGLLHNLKITIGGYDFYVQAQVVENAPYEMLIGLPLLTYTESVLKLFKDGSMHVTFTDPNTGIVVTTPTRRRIRRTTHKCKAKTAGF</sequence>
<keyword evidence="3" id="KW-1185">Reference proteome</keyword>
<dbReference type="EMBL" id="JAACJL010000015">
    <property type="protein sequence ID" value="KAF4621494.1"/>
    <property type="molecule type" value="Genomic_DNA"/>
</dbReference>
<dbReference type="AlphaFoldDB" id="A0A8H4VVI3"/>
<evidence type="ECO:0000313" key="3">
    <source>
        <dbReference type="Proteomes" id="UP000521872"/>
    </source>
</evidence>
<proteinExistence type="predicted"/>
<dbReference type="InterPro" id="IPR021109">
    <property type="entry name" value="Peptidase_aspartic_dom_sf"/>
</dbReference>
<dbReference type="Gene3D" id="2.40.70.10">
    <property type="entry name" value="Acid Proteases"/>
    <property type="match status" value="1"/>
</dbReference>
<evidence type="ECO:0000313" key="2">
    <source>
        <dbReference type="EMBL" id="KAF4621494.1"/>
    </source>
</evidence>